<dbReference type="CDD" id="cd00077">
    <property type="entry name" value="HDc"/>
    <property type="match status" value="1"/>
</dbReference>
<feature type="domain" description="PDEase" evidence="9">
    <location>
        <begin position="215"/>
        <end position="534"/>
    </location>
</feature>
<feature type="binding site" evidence="6">
    <location>
        <position position="491"/>
    </location>
    <ligand>
        <name>AMP</name>
        <dbReference type="ChEBI" id="CHEBI:456215"/>
    </ligand>
</feature>
<dbReference type="Gene3D" id="3.30.450.40">
    <property type="match status" value="1"/>
</dbReference>
<dbReference type="InterPro" id="IPR036971">
    <property type="entry name" value="PDEase_catalytic_dom_sf"/>
</dbReference>
<dbReference type="PROSITE" id="PS51845">
    <property type="entry name" value="PDEASE_I_2"/>
    <property type="match status" value="1"/>
</dbReference>
<evidence type="ECO:0000256" key="6">
    <source>
        <dbReference type="PIRSR" id="PIRSR623088-2"/>
    </source>
</evidence>
<dbReference type="Proteomes" id="UP000728185">
    <property type="component" value="Unassembled WGS sequence"/>
</dbReference>
<keyword evidence="2" id="KW-0140">cGMP</keyword>
<dbReference type="InterPro" id="IPR003018">
    <property type="entry name" value="GAF"/>
</dbReference>
<keyword evidence="11" id="KW-1185">Reference proteome</keyword>
<reference evidence="10" key="1">
    <citation type="submission" date="2019-05" db="EMBL/GenBank/DDBJ databases">
        <title>Annotation for the trematode Fasciolopsis buski.</title>
        <authorList>
            <person name="Choi Y.-J."/>
        </authorList>
    </citation>
    <scope>NUCLEOTIDE SEQUENCE</scope>
    <source>
        <strain evidence="10">HT</strain>
        <tissue evidence="10">Whole worm</tissue>
    </source>
</reference>
<dbReference type="EC" id="3.1.4.-" evidence="8"/>
<dbReference type="AlphaFoldDB" id="A0A8E0VFY5"/>
<keyword evidence="4 8" id="KW-0378">Hydrolase</keyword>
<dbReference type="PROSITE" id="PS00126">
    <property type="entry name" value="PDEASE_I_1"/>
    <property type="match status" value="1"/>
</dbReference>
<dbReference type="SMART" id="SM00065">
    <property type="entry name" value="GAF"/>
    <property type="match status" value="1"/>
</dbReference>
<dbReference type="PRINTS" id="PR00387">
    <property type="entry name" value="PDIESTERASE1"/>
</dbReference>
<dbReference type="InterPro" id="IPR002073">
    <property type="entry name" value="PDEase_catalytic_dom"/>
</dbReference>
<name>A0A8E0VFY5_9TREM</name>
<dbReference type="GO" id="GO:0007165">
    <property type="term" value="P:signal transduction"/>
    <property type="evidence" value="ECO:0007669"/>
    <property type="project" value="InterPro"/>
</dbReference>
<accession>A0A8E0VFY5</accession>
<evidence type="ECO:0000256" key="7">
    <source>
        <dbReference type="PIRSR" id="PIRSR623088-3"/>
    </source>
</evidence>
<dbReference type="Pfam" id="PF00233">
    <property type="entry name" value="PDEase_I"/>
    <property type="match status" value="1"/>
</dbReference>
<dbReference type="InterPro" id="IPR003607">
    <property type="entry name" value="HD/PDEase_dom"/>
</dbReference>
<feature type="binding site" evidence="7">
    <location>
        <position position="328"/>
    </location>
    <ligand>
        <name>Zn(2+)</name>
        <dbReference type="ChEBI" id="CHEBI:29105"/>
        <label>1</label>
    </ligand>
</feature>
<evidence type="ECO:0000256" key="1">
    <source>
        <dbReference type="ARBA" id="ARBA00007648"/>
    </source>
</evidence>
<feature type="binding site" evidence="6">
    <location>
        <position position="439"/>
    </location>
    <ligand>
        <name>AMP</name>
        <dbReference type="ChEBI" id="CHEBI:456215"/>
    </ligand>
</feature>
<feature type="binding site" evidence="7">
    <location>
        <position position="293"/>
    </location>
    <ligand>
        <name>Zn(2+)</name>
        <dbReference type="ChEBI" id="CHEBI:29105"/>
        <label>1</label>
    </ligand>
</feature>
<dbReference type="GO" id="GO:0046872">
    <property type="term" value="F:metal ion binding"/>
    <property type="evidence" value="ECO:0007669"/>
    <property type="project" value="UniProtKB-KW"/>
</dbReference>
<evidence type="ECO:0000256" key="3">
    <source>
        <dbReference type="ARBA" id="ARBA00022723"/>
    </source>
</evidence>
<feature type="active site" description="Proton donor" evidence="5">
    <location>
        <position position="289"/>
    </location>
</feature>
<dbReference type="Pfam" id="PF01590">
    <property type="entry name" value="GAF"/>
    <property type="match status" value="1"/>
</dbReference>
<dbReference type="SUPFAM" id="SSF109604">
    <property type="entry name" value="HD-domain/PDEase-like"/>
    <property type="match status" value="1"/>
</dbReference>
<feature type="binding site" evidence="6">
    <location>
        <begin position="289"/>
        <end position="293"/>
    </location>
    <ligand>
        <name>AMP</name>
        <dbReference type="ChEBI" id="CHEBI:456215"/>
    </ligand>
</feature>
<dbReference type="EMBL" id="LUCM01009895">
    <property type="protein sequence ID" value="KAA0186195.1"/>
    <property type="molecule type" value="Genomic_DNA"/>
</dbReference>
<keyword evidence="3 7" id="KW-0479">Metal-binding</keyword>
<dbReference type="InterPro" id="IPR023174">
    <property type="entry name" value="PDEase_CS"/>
</dbReference>
<feature type="binding site" evidence="7">
    <location>
        <position position="328"/>
    </location>
    <ligand>
        <name>Zn(2+)</name>
        <dbReference type="ChEBI" id="CHEBI:29105"/>
        <label>2</label>
    </ligand>
</feature>
<evidence type="ECO:0000256" key="4">
    <source>
        <dbReference type="ARBA" id="ARBA00022801"/>
    </source>
</evidence>
<dbReference type="SMART" id="SM00471">
    <property type="entry name" value="HDc"/>
    <property type="match status" value="1"/>
</dbReference>
<dbReference type="OrthoDB" id="295473at2759"/>
<dbReference type="Gene3D" id="1.10.1300.10">
    <property type="entry name" value="3'5'-cyclic nucleotide phosphodiesterase, catalytic domain"/>
    <property type="match status" value="1"/>
</dbReference>
<feature type="binding site" evidence="6">
    <location>
        <position position="328"/>
    </location>
    <ligand>
        <name>AMP</name>
        <dbReference type="ChEBI" id="CHEBI:456215"/>
    </ligand>
</feature>
<evidence type="ECO:0000259" key="9">
    <source>
        <dbReference type="PROSITE" id="PS51845"/>
    </source>
</evidence>
<comment type="similarity">
    <text evidence="1 8">Belongs to the cyclic nucleotide phosphodiesterase family.</text>
</comment>
<dbReference type="SUPFAM" id="SSF55781">
    <property type="entry name" value="GAF domain-like"/>
    <property type="match status" value="1"/>
</dbReference>
<dbReference type="GO" id="GO:0004114">
    <property type="term" value="F:3',5'-cyclic-nucleotide phosphodiesterase activity"/>
    <property type="evidence" value="ECO:0007669"/>
    <property type="project" value="InterPro"/>
</dbReference>
<evidence type="ECO:0000313" key="10">
    <source>
        <dbReference type="EMBL" id="KAA0186195.1"/>
    </source>
</evidence>
<feature type="binding site" evidence="7">
    <location>
        <position position="439"/>
    </location>
    <ligand>
        <name>Zn(2+)</name>
        <dbReference type="ChEBI" id="CHEBI:29105"/>
        <label>1</label>
    </ligand>
</feature>
<organism evidence="10 11">
    <name type="scientific">Fasciolopsis buskii</name>
    <dbReference type="NCBI Taxonomy" id="27845"/>
    <lineage>
        <taxon>Eukaryota</taxon>
        <taxon>Metazoa</taxon>
        <taxon>Spiralia</taxon>
        <taxon>Lophotrochozoa</taxon>
        <taxon>Platyhelminthes</taxon>
        <taxon>Trematoda</taxon>
        <taxon>Digenea</taxon>
        <taxon>Plagiorchiida</taxon>
        <taxon>Echinostomata</taxon>
        <taxon>Echinostomatoidea</taxon>
        <taxon>Fasciolidae</taxon>
        <taxon>Fasciolopsis</taxon>
    </lineage>
</organism>
<dbReference type="FunFam" id="1.10.1300.10:FF:000003">
    <property type="entry name" value="Phosphodiesterase"/>
    <property type="match status" value="1"/>
</dbReference>
<evidence type="ECO:0000256" key="2">
    <source>
        <dbReference type="ARBA" id="ARBA00022535"/>
    </source>
</evidence>
<dbReference type="PANTHER" id="PTHR11347">
    <property type="entry name" value="CYCLIC NUCLEOTIDE PHOSPHODIESTERASE"/>
    <property type="match status" value="1"/>
</dbReference>
<protein>
    <recommendedName>
        <fullName evidence="8">Phosphodiesterase</fullName>
        <ecNumber evidence="8">3.1.4.-</ecNumber>
    </recommendedName>
</protein>
<evidence type="ECO:0000313" key="11">
    <source>
        <dbReference type="Proteomes" id="UP000728185"/>
    </source>
</evidence>
<evidence type="ECO:0000256" key="8">
    <source>
        <dbReference type="RuleBase" id="RU363067"/>
    </source>
</evidence>
<dbReference type="InterPro" id="IPR023088">
    <property type="entry name" value="PDEase"/>
</dbReference>
<dbReference type="InterPro" id="IPR029016">
    <property type="entry name" value="GAF-like_dom_sf"/>
</dbReference>
<sequence length="560" mass="64162">MSNTNYHTIISLHRCDSQRAQEVFDLQTSKSMAAYAALSHQPVYTDDLPKGHAKELVKAERVTLFLLDAKKNELYSSILDVGDLNNPKFVEDENEEIRLPVTEGIAGYVARNGVGVRINDAHSDERFYPKADEKHKHVTKSVLAMPLFDEKEVVGVLEMINKSHGVFNEEDEQLLSLYSVYCGLAVNVARMYDRIYRSDKKYRVAMEVLVFHSLVSEAEVEQAMTCKVPETIHGIAAYDFSPWDVPEKDEVSTVCYMVFNLGGNLALDKRTMVRFTMTVRKNYRPIPYHNWDHGFSVAHSMYYLLTAGNHSFSNLEKVSLFIACLCHDLDHRGYDNRYMKKYSTPLAALYSSSPMEHHHFNMTVTILQQKDHNVFSNCKTGSYRSILSLIKHAILATDLATFWASKNKLDAILDSEKGLDWTQDSHRLSVISIAMPTCDLCAMYKPWDIQVKVVMLIMEEFWAQGDEEKASHCQPLSLMDRDEAVQLADGQIGFIRGICLPCYTTISRVWPTVHVILEVAQENLSRWEAISKLTYEEREQLLIEQMEQKFEKIAGRPKRR</sequence>
<comment type="cofactor">
    <cofactor evidence="8">
        <name>a divalent metal cation</name>
        <dbReference type="ChEBI" id="CHEBI:60240"/>
    </cofactor>
    <text evidence="8">Binds 2 divalent metal cations per subunit. Site 1 may preferentially bind zinc ions, while site 2 has a preference for magnesium and/or manganese ions.</text>
</comment>
<proteinExistence type="inferred from homology"/>
<comment type="caution">
    <text evidence="10">The sequence shown here is derived from an EMBL/GenBank/DDBJ whole genome shotgun (WGS) entry which is preliminary data.</text>
</comment>
<evidence type="ECO:0000256" key="5">
    <source>
        <dbReference type="PIRSR" id="PIRSR623088-1"/>
    </source>
</evidence>
<feature type="binding site" evidence="7">
    <location>
        <position position="327"/>
    </location>
    <ligand>
        <name>Zn(2+)</name>
        <dbReference type="ChEBI" id="CHEBI:29105"/>
        <label>1</label>
    </ligand>
</feature>
<gene>
    <name evidence="10" type="ORF">FBUS_00599</name>
</gene>